<organism evidence="6 7">
    <name type="scientific">Chelatococcus asaccharovorans</name>
    <dbReference type="NCBI Taxonomy" id="28210"/>
    <lineage>
        <taxon>Bacteria</taxon>
        <taxon>Pseudomonadati</taxon>
        <taxon>Pseudomonadota</taxon>
        <taxon>Alphaproteobacteria</taxon>
        <taxon>Hyphomicrobiales</taxon>
        <taxon>Chelatococcaceae</taxon>
        <taxon>Chelatococcus</taxon>
    </lineage>
</organism>
<evidence type="ECO:0000256" key="3">
    <source>
        <dbReference type="ARBA" id="ARBA00022970"/>
    </source>
</evidence>
<evidence type="ECO:0000259" key="5">
    <source>
        <dbReference type="Pfam" id="PF13458"/>
    </source>
</evidence>
<dbReference type="GO" id="GO:0006865">
    <property type="term" value="P:amino acid transport"/>
    <property type="evidence" value="ECO:0007669"/>
    <property type="project" value="UniProtKB-KW"/>
</dbReference>
<evidence type="ECO:0000313" key="7">
    <source>
        <dbReference type="Proteomes" id="UP000248021"/>
    </source>
</evidence>
<dbReference type="PANTHER" id="PTHR30483:SF6">
    <property type="entry name" value="PERIPLASMIC BINDING PROTEIN OF ABC TRANSPORTER FOR NATURAL AMINO ACIDS"/>
    <property type="match status" value="1"/>
</dbReference>
<feature type="domain" description="Leucine-binding protein" evidence="5">
    <location>
        <begin position="30"/>
        <end position="366"/>
    </location>
</feature>
<evidence type="ECO:0000256" key="4">
    <source>
        <dbReference type="SAM" id="SignalP"/>
    </source>
</evidence>
<comment type="similarity">
    <text evidence="1">Belongs to the leucine-binding protein family.</text>
</comment>
<protein>
    <submittedName>
        <fullName evidence="6">Amino acid/amide ABC transporter substrate-binding protein (HAAT family)</fullName>
    </submittedName>
</protein>
<name>A0A2V3UKY6_9HYPH</name>
<evidence type="ECO:0000313" key="6">
    <source>
        <dbReference type="EMBL" id="PXW60102.1"/>
    </source>
</evidence>
<keyword evidence="3" id="KW-0813">Transport</keyword>
<dbReference type="PANTHER" id="PTHR30483">
    <property type="entry name" value="LEUCINE-SPECIFIC-BINDING PROTEIN"/>
    <property type="match status" value="1"/>
</dbReference>
<keyword evidence="2 4" id="KW-0732">Signal</keyword>
<feature type="signal peptide" evidence="4">
    <location>
        <begin position="1"/>
        <end position="22"/>
    </location>
</feature>
<dbReference type="EMBL" id="QJJK01000004">
    <property type="protein sequence ID" value="PXW60102.1"/>
    <property type="molecule type" value="Genomic_DNA"/>
</dbReference>
<dbReference type="SUPFAM" id="SSF53822">
    <property type="entry name" value="Periplasmic binding protein-like I"/>
    <property type="match status" value="1"/>
</dbReference>
<dbReference type="InterPro" id="IPR051010">
    <property type="entry name" value="BCAA_transport"/>
</dbReference>
<keyword evidence="7" id="KW-1185">Reference proteome</keyword>
<dbReference type="AlphaFoldDB" id="A0A2V3UKY6"/>
<accession>A0A2V3UKY6</accession>
<comment type="caution">
    <text evidence="6">The sequence shown here is derived from an EMBL/GenBank/DDBJ whole genome shotgun (WGS) entry which is preliminary data.</text>
</comment>
<sequence>MKLGAGILAFAAFAALAGTAQAREFLITSITEKTGNLASQGIPLARGMEIAVDEINASRYLGDNTIKLVQEDNASDRGQAALLMSKANAAGSIAVIGTATGYVSHSIAPIANELKLPLMGMVYSPDLLTPGPYSVKITSSDDSHTLSLARYVVDVAKPKTCLIIYANDNPGFIAQYKTFRAYAEERGVKFIGQEAVSLQDTDFSALATKIVSLQPDCLNISTTAPIGANIIIQALQAGMDPATQIFAGAGFANEQLMKVGGKAVENVVVVADFVPPGVNDAGKAFSAAYTKKFGVPPENWSAVGYTQVMLLAYGLKQAGSSATRETLLDAIRNVDNFPNILGGTGVMSIKDRLPEYEAAIMKVKDGKFVNAK</sequence>
<dbReference type="InterPro" id="IPR028081">
    <property type="entry name" value="Leu-bd"/>
</dbReference>
<dbReference type="Proteomes" id="UP000248021">
    <property type="component" value="Unassembled WGS sequence"/>
</dbReference>
<dbReference type="Gene3D" id="3.40.50.2300">
    <property type="match status" value="2"/>
</dbReference>
<gene>
    <name evidence="6" type="ORF">C7450_104154</name>
</gene>
<feature type="chain" id="PRO_5015911870" evidence="4">
    <location>
        <begin position="23"/>
        <end position="372"/>
    </location>
</feature>
<evidence type="ECO:0000256" key="1">
    <source>
        <dbReference type="ARBA" id="ARBA00010062"/>
    </source>
</evidence>
<dbReference type="OrthoDB" id="9772589at2"/>
<reference evidence="6 7" key="1">
    <citation type="submission" date="2018-05" db="EMBL/GenBank/DDBJ databases">
        <title>Genomic Encyclopedia of Type Strains, Phase IV (KMG-IV): sequencing the most valuable type-strain genomes for metagenomic binning, comparative biology and taxonomic classification.</title>
        <authorList>
            <person name="Goeker M."/>
        </authorList>
    </citation>
    <scope>NUCLEOTIDE SEQUENCE [LARGE SCALE GENOMIC DNA]</scope>
    <source>
        <strain evidence="6 7">DSM 6462</strain>
    </source>
</reference>
<dbReference type="Pfam" id="PF13458">
    <property type="entry name" value="Peripla_BP_6"/>
    <property type="match status" value="1"/>
</dbReference>
<evidence type="ECO:0000256" key="2">
    <source>
        <dbReference type="ARBA" id="ARBA00022729"/>
    </source>
</evidence>
<dbReference type="RefSeq" id="WP_110374450.1">
    <property type="nucleotide sequence ID" value="NZ_JAHBRY010000001.1"/>
</dbReference>
<proteinExistence type="inferred from homology"/>
<keyword evidence="3" id="KW-0029">Amino-acid transport</keyword>
<dbReference type="InterPro" id="IPR028082">
    <property type="entry name" value="Peripla_BP_I"/>
</dbReference>